<dbReference type="EMBL" id="FPBV01000007">
    <property type="protein sequence ID" value="SFU74713.1"/>
    <property type="molecule type" value="Genomic_DNA"/>
</dbReference>
<sequence length="235" mass="24902">MGLRRIIVLNVVALLVILGLIYGGYTYYYNRENYVTTNNAFVEGPKYPVNVQFAGNLTSWNVKDGDSVQAGQVLGKVDPRIELGQLGAAAKDPNVVAAVNKAAEVDSPTSGKVTQVNATVGQMAAPGQPLAYVVDLNHLYVVANINETDVRHVDVGDAVDIHLDAYPDQTFKGTVSAIGRATNSLFSLLPASGTTSGTYTKVTQTVPVRIDLSGYGGVQLVPGMSATVHIHRSNS</sequence>
<dbReference type="InterPro" id="IPR058625">
    <property type="entry name" value="MdtA-like_BSH"/>
</dbReference>
<evidence type="ECO:0000256" key="4">
    <source>
        <dbReference type="ARBA" id="ARBA00022989"/>
    </source>
</evidence>
<evidence type="ECO:0000256" key="5">
    <source>
        <dbReference type="ARBA" id="ARBA00023136"/>
    </source>
</evidence>
<dbReference type="PANTHER" id="PTHR30386:SF26">
    <property type="entry name" value="TRANSPORT PROTEIN COMB"/>
    <property type="match status" value="1"/>
</dbReference>
<keyword evidence="3 6" id="KW-0812">Transmembrane</keyword>
<evidence type="ECO:0000256" key="6">
    <source>
        <dbReference type="SAM" id="Phobius"/>
    </source>
</evidence>
<evidence type="ECO:0000256" key="1">
    <source>
        <dbReference type="ARBA" id="ARBA00004167"/>
    </source>
</evidence>
<dbReference type="Gene3D" id="2.40.30.170">
    <property type="match status" value="1"/>
</dbReference>
<comment type="subcellular location">
    <subcellularLocation>
        <location evidence="1">Membrane</location>
        <topology evidence="1">Single-pass membrane protein</topology>
    </subcellularLocation>
</comment>
<evidence type="ECO:0000259" key="7">
    <source>
        <dbReference type="Pfam" id="PF25917"/>
    </source>
</evidence>
<organism evidence="9 10">
    <name type="scientific">Alicyclobacillus macrosporangiidus</name>
    <dbReference type="NCBI Taxonomy" id="392015"/>
    <lineage>
        <taxon>Bacteria</taxon>
        <taxon>Bacillati</taxon>
        <taxon>Bacillota</taxon>
        <taxon>Bacilli</taxon>
        <taxon>Bacillales</taxon>
        <taxon>Alicyclobacillaceae</taxon>
        <taxon>Alicyclobacillus</taxon>
    </lineage>
</organism>
<feature type="domain" description="Multidrug resistance protein MdtA-like barrel-sandwich hybrid" evidence="7">
    <location>
        <begin position="49"/>
        <end position="135"/>
    </location>
</feature>
<dbReference type="RefSeq" id="WP_175511482.1">
    <property type="nucleotide sequence ID" value="NZ_FPBV01000007.1"/>
</dbReference>
<dbReference type="STRING" id="392015.SAMN05421543_10713"/>
<dbReference type="CDD" id="cd06849">
    <property type="entry name" value="lipoyl_domain"/>
    <property type="match status" value="1"/>
</dbReference>
<dbReference type="PANTHER" id="PTHR30386">
    <property type="entry name" value="MEMBRANE FUSION SUBUNIT OF EMRAB-TOLC MULTIDRUG EFFLUX PUMP"/>
    <property type="match status" value="1"/>
</dbReference>
<gene>
    <name evidence="9" type="ORF">SAMN05421543_10713</name>
</gene>
<dbReference type="AlphaFoldDB" id="A0A1I7IP55"/>
<protein>
    <submittedName>
        <fullName evidence="9">Biotin-lipoyl like</fullName>
    </submittedName>
</protein>
<dbReference type="SUPFAM" id="SSF111369">
    <property type="entry name" value="HlyD-like secretion proteins"/>
    <property type="match status" value="1"/>
</dbReference>
<accession>A0A1I7IP55</accession>
<dbReference type="Pfam" id="PF25917">
    <property type="entry name" value="BSH_RND"/>
    <property type="match status" value="1"/>
</dbReference>
<comment type="similarity">
    <text evidence="2">Belongs to the membrane fusion protein (MFP) (TC 8.A.1) family.</text>
</comment>
<evidence type="ECO:0000259" key="8">
    <source>
        <dbReference type="Pfam" id="PF25990"/>
    </source>
</evidence>
<name>A0A1I7IP55_9BACL</name>
<dbReference type="Proteomes" id="UP000183508">
    <property type="component" value="Unassembled WGS sequence"/>
</dbReference>
<evidence type="ECO:0000256" key="3">
    <source>
        <dbReference type="ARBA" id="ARBA00022692"/>
    </source>
</evidence>
<feature type="domain" description="YknX-like beta-barrel" evidence="8">
    <location>
        <begin position="141"/>
        <end position="230"/>
    </location>
</feature>
<dbReference type="InterPro" id="IPR050739">
    <property type="entry name" value="MFP"/>
</dbReference>
<dbReference type="GO" id="GO:0055085">
    <property type="term" value="P:transmembrane transport"/>
    <property type="evidence" value="ECO:0007669"/>
    <property type="project" value="InterPro"/>
</dbReference>
<reference evidence="10" key="1">
    <citation type="submission" date="2016-10" db="EMBL/GenBank/DDBJ databases">
        <authorList>
            <person name="Varghese N."/>
        </authorList>
    </citation>
    <scope>NUCLEOTIDE SEQUENCE [LARGE SCALE GENOMIC DNA]</scope>
    <source>
        <strain evidence="10">DSM 17980</strain>
    </source>
</reference>
<keyword evidence="5 6" id="KW-0472">Membrane</keyword>
<dbReference type="Pfam" id="PF25990">
    <property type="entry name" value="Beta-barrel_YknX"/>
    <property type="match status" value="1"/>
</dbReference>
<proteinExistence type="inferred from homology"/>
<evidence type="ECO:0000256" key="2">
    <source>
        <dbReference type="ARBA" id="ARBA00009477"/>
    </source>
</evidence>
<feature type="transmembrane region" description="Helical" evidence="6">
    <location>
        <begin position="7"/>
        <end position="28"/>
    </location>
</feature>
<dbReference type="GO" id="GO:0016020">
    <property type="term" value="C:membrane"/>
    <property type="evidence" value="ECO:0007669"/>
    <property type="project" value="UniProtKB-SubCell"/>
</dbReference>
<evidence type="ECO:0000313" key="9">
    <source>
        <dbReference type="EMBL" id="SFU74713.1"/>
    </source>
</evidence>
<keyword evidence="10" id="KW-1185">Reference proteome</keyword>
<dbReference type="InterPro" id="IPR058636">
    <property type="entry name" value="Beta-barrel_YknX"/>
</dbReference>
<dbReference type="Gene3D" id="2.40.50.100">
    <property type="match status" value="1"/>
</dbReference>
<dbReference type="eggNOG" id="COG1566">
    <property type="taxonomic scope" value="Bacteria"/>
</dbReference>
<keyword evidence="4 6" id="KW-1133">Transmembrane helix</keyword>
<evidence type="ECO:0000313" key="10">
    <source>
        <dbReference type="Proteomes" id="UP000183508"/>
    </source>
</evidence>